<evidence type="ECO:0000256" key="1">
    <source>
        <dbReference type="ARBA" id="ARBA00004613"/>
    </source>
</evidence>
<proteinExistence type="predicted"/>
<dbReference type="AlphaFoldDB" id="A0A7E5VGM7"/>
<keyword evidence="4" id="KW-0812">Transmembrane</keyword>
<evidence type="ECO:0000313" key="7">
    <source>
        <dbReference type="RefSeq" id="XP_026727396.1"/>
    </source>
</evidence>
<feature type="domain" description="Corticotropin-releasing factor" evidence="5">
    <location>
        <begin position="160"/>
        <end position="200"/>
    </location>
</feature>
<dbReference type="KEGG" id="tnl:113493561"/>
<reference evidence="7" key="1">
    <citation type="submission" date="2025-08" db="UniProtKB">
        <authorList>
            <consortium name="RefSeq"/>
        </authorList>
    </citation>
    <scope>IDENTIFICATION</scope>
</reference>
<dbReference type="PROSITE" id="PS00511">
    <property type="entry name" value="CRF"/>
    <property type="match status" value="1"/>
</dbReference>
<dbReference type="RefSeq" id="XP_026727396.1">
    <property type="nucleotide sequence ID" value="XM_026871595.1"/>
</dbReference>
<dbReference type="GO" id="GO:0005179">
    <property type="term" value="F:hormone activity"/>
    <property type="evidence" value="ECO:0007669"/>
    <property type="project" value="UniProtKB-KW"/>
</dbReference>
<evidence type="ECO:0000256" key="4">
    <source>
        <dbReference type="SAM" id="Phobius"/>
    </source>
</evidence>
<keyword evidence="6" id="KW-1185">Reference proteome</keyword>
<dbReference type="OrthoDB" id="6418774at2759"/>
<keyword evidence="3" id="KW-0372">Hormone</keyword>
<evidence type="ECO:0000256" key="2">
    <source>
        <dbReference type="ARBA" id="ARBA00022525"/>
    </source>
</evidence>
<dbReference type="InterPro" id="IPR018446">
    <property type="entry name" value="Corticotropin-releasing_fac_CS"/>
</dbReference>
<evidence type="ECO:0000313" key="6">
    <source>
        <dbReference type="Proteomes" id="UP000322000"/>
    </source>
</evidence>
<organism evidence="6 7">
    <name type="scientific">Trichoplusia ni</name>
    <name type="common">Cabbage looper</name>
    <dbReference type="NCBI Taxonomy" id="7111"/>
    <lineage>
        <taxon>Eukaryota</taxon>
        <taxon>Metazoa</taxon>
        <taxon>Ecdysozoa</taxon>
        <taxon>Arthropoda</taxon>
        <taxon>Hexapoda</taxon>
        <taxon>Insecta</taxon>
        <taxon>Pterygota</taxon>
        <taxon>Neoptera</taxon>
        <taxon>Endopterygota</taxon>
        <taxon>Lepidoptera</taxon>
        <taxon>Glossata</taxon>
        <taxon>Ditrysia</taxon>
        <taxon>Noctuoidea</taxon>
        <taxon>Noctuidae</taxon>
        <taxon>Plusiinae</taxon>
        <taxon>Trichoplusia</taxon>
    </lineage>
</organism>
<dbReference type="GeneID" id="113493561"/>
<protein>
    <submittedName>
        <fullName evidence="7">Uncharacterized protein LOC113493561 isoform X1</fullName>
    </submittedName>
</protein>
<evidence type="ECO:0000256" key="3">
    <source>
        <dbReference type="ARBA" id="ARBA00022702"/>
    </source>
</evidence>
<dbReference type="GO" id="GO:0005576">
    <property type="term" value="C:extracellular region"/>
    <property type="evidence" value="ECO:0007669"/>
    <property type="project" value="UniProtKB-SubCell"/>
</dbReference>
<dbReference type="CTD" id="41170"/>
<dbReference type="SMART" id="SM00039">
    <property type="entry name" value="CRF"/>
    <property type="match status" value="1"/>
</dbReference>
<keyword evidence="2" id="KW-0964">Secreted</keyword>
<dbReference type="Proteomes" id="UP000322000">
    <property type="component" value="Chromosome 4"/>
</dbReference>
<evidence type="ECO:0000259" key="5">
    <source>
        <dbReference type="SMART" id="SM00039"/>
    </source>
</evidence>
<comment type="subcellular location">
    <subcellularLocation>
        <location evidence="1">Secreted</location>
    </subcellularLocation>
</comment>
<dbReference type="InterPro" id="IPR000187">
    <property type="entry name" value="CRF"/>
</dbReference>
<dbReference type="Pfam" id="PF00473">
    <property type="entry name" value="CRF"/>
    <property type="match status" value="1"/>
</dbReference>
<keyword evidence="4" id="KW-0472">Membrane</keyword>
<gene>
    <name evidence="7" type="primary">LOC113493561</name>
</gene>
<dbReference type="InParanoid" id="A0A7E5VGM7"/>
<feature type="transmembrane region" description="Helical" evidence="4">
    <location>
        <begin position="210"/>
        <end position="230"/>
    </location>
</feature>
<keyword evidence="4" id="KW-1133">Transmembrane helix</keyword>
<name>A0A7E5VGM7_TRINI</name>
<accession>A0A7E5VGM7</accession>
<sequence>MRLTFHFFFKLSCRQSFRPVKLNWVMPIIFTYSMKHDIEYCIIDDRIVTYNLPVINYGNNLIVIIHLGFRSHTPKVNMMWWALWCAMVVAGVAGAAAAPAPDSLSPLDMVQMDSSAPDDETLGYAMSPMAARYSGGAPWLYLLADVPRDSQTGSGRVKRRMPSLSIDLPMSVLRQKLNLEKERKNHALRAAANRNILNDIGKRGGLHPSLFVYTCLFTLLGLIFVELPAANSTKPIEIRFRPLGIMEVAWLRGNG</sequence>
<feature type="transmembrane region" description="Helical" evidence="4">
    <location>
        <begin position="80"/>
        <end position="100"/>
    </location>
</feature>